<dbReference type="Proteomes" id="UP000595001">
    <property type="component" value="Chromosome"/>
</dbReference>
<feature type="transmembrane region" description="Helical" evidence="1">
    <location>
        <begin position="149"/>
        <end position="169"/>
    </location>
</feature>
<protein>
    <submittedName>
        <fullName evidence="2">DUF2270 domain-containing protein</fullName>
    </submittedName>
</protein>
<feature type="transmembrane region" description="Helical" evidence="1">
    <location>
        <begin position="45"/>
        <end position="62"/>
    </location>
</feature>
<dbReference type="OrthoDB" id="307287at2157"/>
<dbReference type="KEGG" id="hlt:I7X12_10940"/>
<organism evidence="2 3">
    <name type="scientific">Halosimplex litoreum</name>
    <dbReference type="NCBI Taxonomy" id="1198301"/>
    <lineage>
        <taxon>Archaea</taxon>
        <taxon>Methanobacteriati</taxon>
        <taxon>Methanobacteriota</taxon>
        <taxon>Stenosarchaea group</taxon>
        <taxon>Halobacteria</taxon>
        <taxon>Halobacteriales</taxon>
        <taxon>Haloarculaceae</taxon>
        <taxon>Halosimplex</taxon>
    </lineage>
</organism>
<dbReference type="InterPro" id="IPR014470">
    <property type="entry name" value="UCP01500"/>
</dbReference>
<accession>A0A7T3FV70</accession>
<keyword evidence="1" id="KW-1133">Transmembrane helix</keyword>
<keyword evidence="3" id="KW-1185">Reference proteome</keyword>
<evidence type="ECO:0000313" key="2">
    <source>
        <dbReference type="EMBL" id="QPV61286.1"/>
    </source>
</evidence>
<dbReference type="GeneID" id="60589015"/>
<reference evidence="2 3" key="1">
    <citation type="submission" date="2020-12" db="EMBL/GenBank/DDBJ databases">
        <title>Halosimplex halophilum sp. nov. and Halosimplex salinum sp. nov., two new members of the genus Halosimplex.</title>
        <authorList>
            <person name="Cui H.L."/>
        </authorList>
    </citation>
    <scope>NUCLEOTIDE SEQUENCE [LARGE SCALE GENOMIC DNA]</scope>
    <source>
        <strain evidence="2 3">YGH94</strain>
    </source>
</reference>
<evidence type="ECO:0000313" key="3">
    <source>
        <dbReference type="Proteomes" id="UP000595001"/>
    </source>
</evidence>
<dbReference type="PIRSF" id="PIRSF015000">
    <property type="entry name" value="UCP01500"/>
    <property type="match status" value="1"/>
</dbReference>
<feature type="transmembrane region" description="Helical" evidence="1">
    <location>
        <begin position="175"/>
        <end position="205"/>
    </location>
</feature>
<keyword evidence="1" id="KW-0472">Membrane</keyword>
<keyword evidence="1" id="KW-0812">Transmembrane</keyword>
<name>A0A7T3FV70_9EURY</name>
<dbReference type="Pfam" id="PF10028">
    <property type="entry name" value="DUF2270"/>
    <property type="match status" value="1"/>
</dbReference>
<dbReference type="AlphaFoldDB" id="A0A7T3FV70"/>
<feature type="transmembrane region" description="Helical" evidence="1">
    <location>
        <begin position="68"/>
        <end position="85"/>
    </location>
</feature>
<proteinExistence type="predicted"/>
<sequence length="227" mass="25606">MPDSNDDAETDGLTSHEDLPTLLGHLYRGEMSRAVAWRDRLDRTTNWAVTIMAAVLTFVFSAPDNPHYLLLIGMLTVALFHLVETRRYRTYDVWRSRVRLLEENLFATAVDPEGTVEYEPWQHELGDDLRRPAVKTPFTEAYSRRLRRIYLPLAVVLLAAWIARITVFAPGSNPVAAAAIVAVPGSVVIAVVALAHLVAGAVAFWPRERKAMGELYDRDKHGEWKDE</sequence>
<gene>
    <name evidence="2" type="ORF">I7X12_10940</name>
</gene>
<evidence type="ECO:0000256" key="1">
    <source>
        <dbReference type="SAM" id="Phobius"/>
    </source>
</evidence>
<dbReference type="EMBL" id="CP065856">
    <property type="protein sequence ID" value="QPV61286.1"/>
    <property type="molecule type" value="Genomic_DNA"/>
</dbReference>
<dbReference type="RefSeq" id="WP_198060119.1">
    <property type="nucleotide sequence ID" value="NZ_CP065856.1"/>
</dbReference>